<accession>A0A090ML22</accession>
<evidence type="ECO:0000313" key="1">
    <source>
        <dbReference type="EMBL" id="CEG07007.1"/>
    </source>
</evidence>
<proteinExistence type="predicted"/>
<evidence type="ECO:0000313" key="2">
    <source>
        <dbReference type="Proteomes" id="UP000035762"/>
    </source>
</evidence>
<dbReference type="EMBL" id="CCAZ020000001">
    <property type="protein sequence ID" value="CEG07007.1"/>
    <property type="molecule type" value="Genomic_DNA"/>
</dbReference>
<dbReference type="Proteomes" id="UP000035762">
    <property type="component" value="Unassembled WGS sequence"/>
</dbReference>
<reference evidence="1 2" key="1">
    <citation type="journal article" date="2014" name="Genome Announc.">
        <title>Genome Sequence of Afipia felis Strain 76713, Isolated in Hospital Water Using an Amoeba Co-Culture Procedure.</title>
        <authorList>
            <person name="Benamar S."/>
            <person name="La Scola B."/>
            <person name="Croce O."/>
        </authorList>
    </citation>
    <scope>NUCLEOTIDE SEQUENCE [LARGE SCALE GENOMIC DNA]</scope>
    <source>
        <strain evidence="1 2">76713</strain>
    </source>
</reference>
<organism evidence="1 2">
    <name type="scientific">Afipia felis</name>
    <name type="common">Cat scratch disease bacillus</name>
    <dbReference type="NCBI Taxonomy" id="1035"/>
    <lineage>
        <taxon>Bacteria</taxon>
        <taxon>Pseudomonadati</taxon>
        <taxon>Pseudomonadota</taxon>
        <taxon>Alphaproteobacteria</taxon>
        <taxon>Hyphomicrobiales</taxon>
        <taxon>Nitrobacteraceae</taxon>
        <taxon>Afipia</taxon>
    </lineage>
</organism>
<name>A0A090ML22_AFIFE</name>
<comment type="caution">
    <text evidence="1">The sequence shown here is derived from an EMBL/GenBank/DDBJ whole genome shotgun (WGS) entry which is preliminary data.</text>
</comment>
<protein>
    <submittedName>
        <fullName evidence="1">Uncharacterized protein</fullName>
    </submittedName>
</protein>
<dbReference type="AlphaFoldDB" id="A0A090ML22"/>
<sequence length="60" mass="6842">MLKSWESLSDHEKIESLHNALHRLRAEVAEIGTDARNAKAIAEEMGKAMVVLEKRLTQRE</sequence>
<gene>
    <name evidence="1" type="ORF">BN961_00388</name>
</gene>
<keyword evidence="2" id="KW-1185">Reference proteome</keyword>